<keyword evidence="5 6" id="KW-0472">Membrane</keyword>
<keyword evidence="3 6" id="KW-0812">Transmembrane</keyword>
<dbReference type="WBParaSite" id="Csp11.Scaffold630.g19485.t1">
    <property type="protein sequence ID" value="Csp11.Scaffold630.g19485.t1"/>
    <property type="gene ID" value="Csp11.Scaffold630.g19485"/>
</dbReference>
<evidence type="ECO:0000256" key="1">
    <source>
        <dbReference type="ARBA" id="ARBA00004141"/>
    </source>
</evidence>
<evidence type="ECO:0000256" key="3">
    <source>
        <dbReference type="ARBA" id="ARBA00022692"/>
    </source>
</evidence>
<dbReference type="STRING" id="1561998.A0A1I7UUI8"/>
<proteinExistence type="inferred from homology"/>
<dbReference type="GO" id="GO:0016020">
    <property type="term" value="C:membrane"/>
    <property type="evidence" value="ECO:0007669"/>
    <property type="project" value="UniProtKB-SubCell"/>
</dbReference>
<comment type="subcellular location">
    <subcellularLocation>
        <location evidence="1">Membrane</location>
        <topology evidence="1">Multi-pass membrane protein</topology>
    </subcellularLocation>
</comment>
<comment type="similarity">
    <text evidence="2">Belongs to the nematode receptor-like protein sre family.</text>
</comment>
<evidence type="ECO:0000313" key="7">
    <source>
        <dbReference type="Proteomes" id="UP000095282"/>
    </source>
</evidence>
<name>A0A1I7UUI8_9PELO</name>
<accession>A0A1I7UUI8</accession>
<sequence length="169" mass="19348">MIIITGTPNIIAISLLLYSRHYNMAVTRIHEKYAHVSNYSLAARFQAKENIKCFDMIGKVLIAGFFIVLIGFVVAIALFLNIFPQVDTLWNICLLSVMSLSPIVICPAIIYSVDSFRSYPFLRIDHIWDKMKKRRRKVGLPGRKTSSARSDVIRKETETYFNQLAASWT</sequence>
<dbReference type="PANTHER" id="PTHR47631:SF1">
    <property type="entry name" value="SERPENTINE RECEPTOR, CLASS E (EPSILON)"/>
    <property type="match status" value="1"/>
</dbReference>
<dbReference type="Proteomes" id="UP000095282">
    <property type="component" value="Unplaced"/>
</dbReference>
<evidence type="ECO:0000313" key="8">
    <source>
        <dbReference type="WBParaSite" id="Csp11.Scaffold630.g19485.t1"/>
    </source>
</evidence>
<feature type="transmembrane region" description="Helical" evidence="6">
    <location>
        <begin position="89"/>
        <end position="113"/>
    </location>
</feature>
<evidence type="ECO:0000256" key="2">
    <source>
        <dbReference type="ARBA" id="ARBA00006803"/>
    </source>
</evidence>
<evidence type="ECO:0000256" key="6">
    <source>
        <dbReference type="SAM" id="Phobius"/>
    </source>
</evidence>
<organism evidence="7 8">
    <name type="scientific">Caenorhabditis tropicalis</name>
    <dbReference type="NCBI Taxonomy" id="1561998"/>
    <lineage>
        <taxon>Eukaryota</taxon>
        <taxon>Metazoa</taxon>
        <taxon>Ecdysozoa</taxon>
        <taxon>Nematoda</taxon>
        <taxon>Chromadorea</taxon>
        <taxon>Rhabditida</taxon>
        <taxon>Rhabditina</taxon>
        <taxon>Rhabditomorpha</taxon>
        <taxon>Rhabditoidea</taxon>
        <taxon>Rhabditidae</taxon>
        <taxon>Peloderinae</taxon>
        <taxon>Caenorhabditis</taxon>
    </lineage>
</organism>
<feature type="transmembrane region" description="Helical" evidence="6">
    <location>
        <begin position="60"/>
        <end position="83"/>
    </location>
</feature>
<keyword evidence="4 6" id="KW-1133">Transmembrane helix</keyword>
<evidence type="ECO:0000256" key="5">
    <source>
        <dbReference type="ARBA" id="ARBA00023136"/>
    </source>
</evidence>
<protein>
    <submittedName>
        <fullName evidence="8">MMPL domain-containing protein</fullName>
    </submittedName>
</protein>
<keyword evidence="7" id="KW-1185">Reference proteome</keyword>
<dbReference type="AlphaFoldDB" id="A0A1I7UUI8"/>
<dbReference type="InterPro" id="IPR004151">
    <property type="entry name" value="7TM_GPCR_serpentine_rcpt_Sre"/>
</dbReference>
<dbReference type="GO" id="GO:0007606">
    <property type="term" value="P:sensory perception of chemical stimulus"/>
    <property type="evidence" value="ECO:0007669"/>
    <property type="project" value="InterPro"/>
</dbReference>
<dbReference type="PANTHER" id="PTHR47631">
    <property type="entry name" value="SERPENTINE RECEPTOR, CLASS E (EPSILON)-RELATED"/>
    <property type="match status" value="1"/>
</dbReference>
<evidence type="ECO:0000256" key="4">
    <source>
        <dbReference type="ARBA" id="ARBA00022989"/>
    </source>
</evidence>
<dbReference type="Pfam" id="PF03125">
    <property type="entry name" value="Sre"/>
    <property type="match status" value="1"/>
</dbReference>
<dbReference type="eggNOG" id="ENOG502T37H">
    <property type="taxonomic scope" value="Eukaryota"/>
</dbReference>
<reference evidence="8" key="1">
    <citation type="submission" date="2016-11" db="UniProtKB">
        <authorList>
            <consortium name="WormBaseParasite"/>
        </authorList>
    </citation>
    <scope>IDENTIFICATION</scope>
</reference>